<dbReference type="AlphaFoldDB" id="J4HV98"/>
<organism evidence="1 2">
    <name type="scientific">Fibroporia radiculosa</name>
    <dbReference type="NCBI Taxonomy" id="599839"/>
    <lineage>
        <taxon>Eukaryota</taxon>
        <taxon>Fungi</taxon>
        <taxon>Dikarya</taxon>
        <taxon>Basidiomycota</taxon>
        <taxon>Agaricomycotina</taxon>
        <taxon>Agaricomycetes</taxon>
        <taxon>Polyporales</taxon>
        <taxon>Fibroporiaceae</taxon>
        <taxon>Fibroporia</taxon>
    </lineage>
</organism>
<evidence type="ECO:0000313" key="1">
    <source>
        <dbReference type="EMBL" id="CCM00617.1"/>
    </source>
</evidence>
<gene>
    <name evidence="1" type="ORF">FIBRA_02653</name>
</gene>
<dbReference type="Proteomes" id="UP000006352">
    <property type="component" value="Unassembled WGS sequence"/>
</dbReference>
<dbReference type="HOGENOM" id="CLU_1250697_0_0_1"/>
<dbReference type="OrthoDB" id="2803850at2759"/>
<sequence length="221" mass="24514">MLNNAPQWQGLNTFEGQEFFFVGGETNYSPDIVEQNLMESFDLFPGSPIQTTVTLDQFENALANLTASLYWAEASVLPSMRSYQLSMQQLNLADEASNMGLFSVDNGNVVVAQLAARLNLNILQISIGLATSFVLLILSIPLTRGKHDDIVVQSSGILDLAWLISEQYELREIVGRVEDPTIENLRAAGMTPVNIVRRKTYKESIYTGLDTDRHESIVIIG</sequence>
<dbReference type="GeneID" id="24095528"/>
<accession>J4HV98</accession>
<proteinExistence type="predicted"/>
<keyword evidence="2" id="KW-1185">Reference proteome</keyword>
<dbReference type="InParanoid" id="J4HV98"/>
<dbReference type="EMBL" id="HE796995">
    <property type="protein sequence ID" value="CCM00617.1"/>
    <property type="molecule type" value="Genomic_DNA"/>
</dbReference>
<evidence type="ECO:0000313" key="2">
    <source>
        <dbReference type="Proteomes" id="UP000006352"/>
    </source>
</evidence>
<reference evidence="1 2" key="1">
    <citation type="journal article" date="2012" name="Appl. Environ. Microbiol.">
        <title>Short-read sequencing for genomic analysis of the brown rot fungus Fibroporia radiculosa.</title>
        <authorList>
            <person name="Tang J.D."/>
            <person name="Perkins A.D."/>
            <person name="Sonstegard T.S."/>
            <person name="Schroeder S.G."/>
            <person name="Burgess S.C."/>
            <person name="Diehl S.V."/>
        </authorList>
    </citation>
    <scope>NUCLEOTIDE SEQUENCE [LARGE SCALE GENOMIC DNA]</scope>
    <source>
        <strain evidence="1 2">TFFH 294</strain>
    </source>
</reference>
<name>J4HV98_9APHY</name>
<dbReference type="STRING" id="599839.J4HV98"/>
<protein>
    <submittedName>
        <fullName evidence="1">Uncharacterized protein</fullName>
    </submittedName>
</protein>
<dbReference type="RefSeq" id="XP_012179900.1">
    <property type="nucleotide sequence ID" value="XM_012324510.1"/>
</dbReference>